<keyword evidence="2" id="KW-0732">Signal</keyword>
<organism evidence="3 4">
    <name type="scientific">Phyllotreta striolata</name>
    <name type="common">Striped flea beetle</name>
    <name type="synonym">Crioceris striolata</name>
    <dbReference type="NCBI Taxonomy" id="444603"/>
    <lineage>
        <taxon>Eukaryota</taxon>
        <taxon>Metazoa</taxon>
        <taxon>Ecdysozoa</taxon>
        <taxon>Arthropoda</taxon>
        <taxon>Hexapoda</taxon>
        <taxon>Insecta</taxon>
        <taxon>Pterygota</taxon>
        <taxon>Neoptera</taxon>
        <taxon>Endopterygota</taxon>
        <taxon>Coleoptera</taxon>
        <taxon>Polyphaga</taxon>
        <taxon>Cucujiformia</taxon>
        <taxon>Chrysomeloidea</taxon>
        <taxon>Chrysomelidae</taxon>
        <taxon>Galerucinae</taxon>
        <taxon>Alticini</taxon>
        <taxon>Phyllotreta</taxon>
    </lineage>
</organism>
<gene>
    <name evidence="3" type="ORF">PHYEVI_LOCUS2867</name>
</gene>
<keyword evidence="4" id="KW-1185">Reference proteome</keyword>
<feature type="region of interest" description="Disordered" evidence="1">
    <location>
        <begin position="224"/>
        <end position="294"/>
    </location>
</feature>
<feature type="compositionally biased region" description="Acidic residues" evidence="1">
    <location>
        <begin position="261"/>
        <end position="278"/>
    </location>
</feature>
<protein>
    <recommendedName>
        <fullName evidence="5">WAP domain-containing protein</fullName>
    </recommendedName>
</protein>
<evidence type="ECO:0000256" key="2">
    <source>
        <dbReference type="SAM" id="SignalP"/>
    </source>
</evidence>
<accession>A0A9N9TEC7</accession>
<evidence type="ECO:0008006" key="5">
    <source>
        <dbReference type="Google" id="ProtNLM"/>
    </source>
</evidence>
<reference evidence="3" key="1">
    <citation type="submission" date="2022-01" db="EMBL/GenBank/DDBJ databases">
        <authorList>
            <person name="King R."/>
        </authorList>
    </citation>
    <scope>NUCLEOTIDE SEQUENCE</scope>
</reference>
<evidence type="ECO:0000313" key="4">
    <source>
        <dbReference type="Proteomes" id="UP001153712"/>
    </source>
</evidence>
<evidence type="ECO:0000313" key="3">
    <source>
        <dbReference type="EMBL" id="CAG9856445.1"/>
    </source>
</evidence>
<dbReference type="Proteomes" id="UP001153712">
    <property type="component" value="Chromosome 12"/>
</dbReference>
<feature type="signal peptide" evidence="2">
    <location>
        <begin position="1"/>
        <end position="16"/>
    </location>
</feature>
<feature type="compositionally biased region" description="Polar residues" evidence="1">
    <location>
        <begin position="224"/>
        <end position="242"/>
    </location>
</feature>
<evidence type="ECO:0000256" key="1">
    <source>
        <dbReference type="SAM" id="MobiDB-lite"/>
    </source>
</evidence>
<feature type="chain" id="PRO_5040294556" description="WAP domain-containing protein" evidence="2">
    <location>
        <begin position="17"/>
        <end position="294"/>
    </location>
</feature>
<dbReference type="OrthoDB" id="6777225at2759"/>
<dbReference type="EMBL" id="OU900105">
    <property type="protein sequence ID" value="CAG9856445.1"/>
    <property type="molecule type" value="Genomic_DNA"/>
</dbReference>
<dbReference type="AlphaFoldDB" id="A0A9N9TEC7"/>
<proteinExistence type="predicted"/>
<sequence>MLKLLFYYLLTDQASSHYFYNSDNNRVYTSDVLNVPKGYRIIQPPKILSLKKEKFTKGLFCQDMGFTCAKPFTYSSTFQFECLDDSNCPVSYICCPQRCFLHKVCTVGKPRRSADTKQQPSRVYKCAEWPYVCSKKFPLQVTQRFKCTDDEHCPEGLMCCPQRCFSHKVCSRTVMSGEIAETTTTFQPVATVTRAAKGDLVASREAVKDEALKKESWMDNYIKRNTNPPVEATTIDSTSTNPPVEATTIDSNAIDPNYQEYYDEQSDYDDKEEEEDSTDSNLRLYLLEADDAKA</sequence>
<name>A0A9N9TEC7_PHYSR</name>